<comment type="subunit">
    <text evidence="8">Component of the Mediator complex.</text>
</comment>
<proteinExistence type="inferred from homology"/>
<feature type="compositionally biased region" description="Polar residues" evidence="9">
    <location>
        <begin position="1"/>
        <end position="18"/>
    </location>
</feature>
<accession>A0ABR0DY24</accession>
<dbReference type="PANTHER" id="PTHR13114">
    <property type="entry name" value="MEDIATOR OF RNA POLYMERASE II TRANSCRIPTION SUBUNIT 17"/>
    <property type="match status" value="1"/>
</dbReference>
<evidence type="ECO:0000256" key="7">
    <source>
        <dbReference type="ARBA" id="ARBA00032014"/>
    </source>
</evidence>
<keyword evidence="8" id="KW-0010">Activator</keyword>
<dbReference type="InterPro" id="IPR019313">
    <property type="entry name" value="Mediator_Med17"/>
</dbReference>
<keyword evidence="11" id="KW-1185">Reference proteome</keyword>
<feature type="region of interest" description="Disordered" evidence="9">
    <location>
        <begin position="1"/>
        <end position="25"/>
    </location>
</feature>
<keyword evidence="5 8" id="KW-0804">Transcription</keyword>
<evidence type="ECO:0000256" key="8">
    <source>
        <dbReference type="RuleBase" id="RU364140"/>
    </source>
</evidence>
<evidence type="ECO:0000256" key="5">
    <source>
        <dbReference type="ARBA" id="ARBA00023163"/>
    </source>
</evidence>
<evidence type="ECO:0000256" key="2">
    <source>
        <dbReference type="ARBA" id="ARBA00005635"/>
    </source>
</evidence>
<evidence type="ECO:0000256" key="3">
    <source>
        <dbReference type="ARBA" id="ARBA00019610"/>
    </source>
</evidence>
<comment type="function">
    <text evidence="8">Component of the Mediator complex, a coactivator involved in the regulated transcription of nearly all RNA polymerase II-dependent genes. Mediator functions as a bridge to convey information from gene-specific regulatory proteins to the basal RNA polymerase II transcription machinery. Mediator is recruited to promoters by direct interactions with regulatory proteins and serves as a scaffold for the assembly of a functional preinitiation complex with RNA polymerase II and the general transcription factors.</text>
</comment>
<dbReference type="PANTHER" id="PTHR13114:SF7">
    <property type="entry name" value="MEDIATOR OF RNA POLYMERASE II TRANSCRIPTION SUBUNIT 17"/>
    <property type="match status" value="1"/>
</dbReference>
<reference evidence="10 11" key="1">
    <citation type="journal article" date="2023" name="G3 (Bethesda)">
        <title>A chromosome-level genome assembly of Zasmidium syzygii isolated from banana leaves.</title>
        <authorList>
            <person name="van Westerhoven A.C."/>
            <person name="Mehrabi R."/>
            <person name="Talebi R."/>
            <person name="Steentjes M.B.F."/>
            <person name="Corcolon B."/>
            <person name="Chong P.A."/>
            <person name="Kema G.H.J."/>
            <person name="Seidl M.F."/>
        </authorList>
    </citation>
    <scope>NUCLEOTIDE SEQUENCE [LARGE SCALE GENOMIC DNA]</scope>
    <source>
        <strain evidence="10 11">P124</strain>
    </source>
</reference>
<evidence type="ECO:0000256" key="6">
    <source>
        <dbReference type="ARBA" id="ARBA00023242"/>
    </source>
</evidence>
<evidence type="ECO:0000313" key="10">
    <source>
        <dbReference type="EMBL" id="KAK4494047.1"/>
    </source>
</evidence>
<dbReference type="Pfam" id="PF10156">
    <property type="entry name" value="Med17"/>
    <property type="match status" value="1"/>
</dbReference>
<name>A0ABR0DY24_ZASCE</name>
<comment type="similarity">
    <text evidence="2 8">Belongs to the Mediator complex subunit 17 family.</text>
</comment>
<evidence type="ECO:0000256" key="9">
    <source>
        <dbReference type="SAM" id="MobiDB-lite"/>
    </source>
</evidence>
<keyword evidence="6 8" id="KW-0539">Nucleus</keyword>
<gene>
    <name evidence="8" type="primary">MED17</name>
    <name evidence="10" type="ORF">PRZ48_015234</name>
</gene>
<feature type="compositionally biased region" description="Acidic residues" evidence="9">
    <location>
        <begin position="61"/>
        <end position="73"/>
    </location>
</feature>
<evidence type="ECO:0000313" key="11">
    <source>
        <dbReference type="Proteomes" id="UP001305779"/>
    </source>
</evidence>
<protein>
    <recommendedName>
        <fullName evidence="3 8">Mediator of RNA polymerase II transcription subunit 17</fullName>
    </recommendedName>
    <alternativeName>
        <fullName evidence="7 8">Mediator complex subunit 17</fullName>
    </alternativeName>
</protein>
<keyword evidence="4 8" id="KW-0805">Transcription regulation</keyword>
<comment type="caution">
    <text evidence="10">The sequence shown here is derived from an EMBL/GenBank/DDBJ whole genome shotgun (WGS) entry which is preliminary data.</text>
</comment>
<dbReference type="Proteomes" id="UP001305779">
    <property type="component" value="Unassembled WGS sequence"/>
</dbReference>
<feature type="region of interest" description="Disordered" evidence="9">
    <location>
        <begin position="44"/>
        <end position="84"/>
    </location>
</feature>
<organism evidence="10 11">
    <name type="scientific">Zasmidium cellare</name>
    <name type="common">Wine cellar mold</name>
    <name type="synonym">Racodium cellare</name>
    <dbReference type="NCBI Taxonomy" id="395010"/>
    <lineage>
        <taxon>Eukaryota</taxon>
        <taxon>Fungi</taxon>
        <taxon>Dikarya</taxon>
        <taxon>Ascomycota</taxon>
        <taxon>Pezizomycotina</taxon>
        <taxon>Dothideomycetes</taxon>
        <taxon>Dothideomycetidae</taxon>
        <taxon>Mycosphaerellales</taxon>
        <taxon>Mycosphaerellaceae</taxon>
        <taxon>Zasmidium</taxon>
    </lineage>
</organism>
<dbReference type="EMBL" id="JAXOVC010000015">
    <property type="protein sequence ID" value="KAK4494047.1"/>
    <property type="molecule type" value="Genomic_DNA"/>
</dbReference>
<sequence>MSATSTTTSLTFKPWTTENGDEPSLKDILGRIETERGQFRHVTEASLQEDIAAEGALELSSNDDEEDEQDEGEGGVAKRQPANDRAELWRAKQEMGSYLNEALRNSHQSLKFVALLQSKYQRSIAASSLGDMKDKVPYGSISGDVWDPERAMPKDAARENQDGLLATSVRMRELQQSADGLLAAATQLKENVRQETLFWDEILSVTERGWRISKISGTPLLGVRYGFQGSDAAFANSQVAAITSDSEGNVMLERGLGTRPKAIRTILRQEGHVIGSSALPRVPDESETTLEARIRHARDSVFDEELFHEMLRESRSLISEGVTTKDSAVYFTTELSQGLEVELQLVSLDEDNSLGLEASHDLDTIAHAILLTARLLLGQGHRNKLNRMKEIPPPLSKKEDDDRQNTAILRPLTLVQLLNAYLDKMCNLLRTAGVSAESQPGRLSLPVAANGSIDVQDLVTSLMKPFKAESVLWLIASDALTLEMKLTAESFVWNTPGSTFTIHPPGGQTVRLFSIDELFLAANDFLALALAQLLKELVGHEWSLDRREGTLTRTREVSEKEVLKFGIDEGCSAVTLRSLGSHGRKEVLWISDGSSETKPLSEAWKELVN</sequence>
<evidence type="ECO:0000256" key="4">
    <source>
        <dbReference type="ARBA" id="ARBA00023015"/>
    </source>
</evidence>
<evidence type="ECO:0000256" key="1">
    <source>
        <dbReference type="ARBA" id="ARBA00004123"/>
    </source>
</evidence>
<comment type="subcellular location">
    <subcellularLocation>
        <location evidence="1 8">Nucleus</location>
    </subcellularLocation>
</comment>